<dbReference type="Gene3D" id="3.90.1150.10">
    <property type="entry name" value="Aspartate Aminotransferase, domain 1"/>
    <property type="match status" value="1"/>
</dbReference>
<sequence>MNMAPALDVAAARAAFPALQQEQIFMDNAGGSQVLGTVADSIREYLLSTNVQLGASYRVSQASTNAYTDAYKAAAGFINAEPDEISIGVSTTQLLHNLSTALRFQPGDELILSKLNHEANTAPWVRIAERLSLTIKWWSSADPKNPTCDVDELQSLLSDQTRLVACPHASNITGTISPIREIADAVHAHPRALLCVDGVALAPHRPVDVRALDVDFYAFSWYKVYGPHLAQLYASQRVHNQIQSLAHFFKPTDTLDLKLNLASANYELTQSIPTVVEYFGREPAVTWAAIAAHEERLQQILLQFLVSDERISIIGEPSARQELRVPVISFTVRGVGSQQLVEEVERRSAYGFRSGHMYSHRLLAEVCGLADVDDGVVRVSFLHYNTEAEVQGLVRVLGEALREL</sequence>
<protein>
    <submittedName>
        <fullName evidence="2">Pyridoxal phosphate-dependent transferase major region subdomain 2</fullName>
    </submittedName>
</protein>
<dbReference type="Pfam" id="PF00266">
    <property type="entry name" value="Aminotran_5"/>
    <property type="match status" value="1"/>
</dbReference>
<dbReference type="InterPro" id="IPR015424">
    <property type="entry name" value="PyrdxlP-dep_Trfase"/>
</dbReference>
<dbReference type="InterPro" id="IPR015421">
    <property type="entry name" value="PyrdxlP-dep_Trfase_major"/>
</dbReference>
<reference evidence="2" key="2">
    <citation type="journal article" date="2023" name="IMA Fungus">
        <title>Comparative genomic study of the Penicillium genus elucidates a diverse pangenome and 15 lateral gene transfer events.</title>
        <authorList>
            <person name="Petersen C."/>
            <person name="Sorensen T."/>
            <person name="Nielsen M.R."/>
            <person name="Sondergaard T.E."/>
            <person name="Sorensen J.L."/>
            <person name="Fitzpatrick D.A."/>
            <person name="Frisvad J.C."/>
            <person name="Nielsen K.L."/>
        </authorList>
    </citation>
    <scope>NUCLEOTIDE SEQUENCE</scope>
    <source>
        <strain evidence="2">IBT 21917</strain>
    </source>
</reference>
<reference evidence="2" key="1">
    <citation type="submission" date="2022-11" db="EMBL/GenBank/DDBJ databases">
        <authorList>
            <person name="Petersen C."/>
        </authorList>
    </citation>
    <scope>NUCLEOTIDE SEQUENCE</scope>
    <source>
        <strain evidence="2">IBT 21917</strain>
    </source>
</reference>
<dbReference type="InterPro" id="IPR000192">
    <property type="entry name" value="Aminotrans_V_dom"/>
</dbReference>
<name>A0A9W9LWR2_9EURO</name>
<evidence type="ECO:0000313" key="3">
    <source>
        <dbReference type="Proteomes" id="UP001146351"/>
    </source>
</evidence>
<comment type="caution">
    <text evidence="2">The sequence shown here is derived from an EMBL/GenBank/DDBJ whole genome shotgun (WGS) entry which is preliminary data.</text>
</comment>
<evidence type="ECO:0000259" key="1">
    <source>
        <dbReference type="Pfam" id="PF00266"/>
    </source>
</evidence>
<feature type="domain" description="Aminotransferase class V" evidence="1">
    <location>
        <begin position="24"/>
        <end position="392"/>
    </location>
</feature>
<evidence type="ECO:0000313" key="2">
    <source>
        <dbReference type="EMBL" id="KAJ5180009.1"/>
    </source>
</evidence>
<dbReference type="OrthoDB" id="420046at2759"/>
<dbReference type="AlphaFoldDB" id="A0A9W9LWR2"/>
<dbReference type="SUPFAM" id="SSF53383">
    <property type="entry name" value="PLP-dependent transferases"/>
    <property type="match status" value="1"/>
</dbReference>
<dbReference type="PANTHER" id="PTHR43586">
    <property type="entry name" value="CYSTEINE DESULFURASE"/>
    <property type="match status" value="1"/>
</dbReference>
<dbReference type="Proteomes" id="UP001146351">
    <property type="component" value="Unassembled WGS sequence"/>
</dbReference>
<dbReference type="GO" id="GO:0016740">
    <property type="term" value="F:transferase activity"/>
    <property type="evidence" value="ECO:0007669"/>
    <property type="project" value="UniProtKB-KW"/>
</dbReference>
<dbReference type="PANTHER" id="PTHR43586:SF21">
    <property type="entry name" value="PYRIDOXAL PHOSPHATE (PLP)-DEPENDENT ASPARTATE AMINOTRANSFERASE SUPERFAMILY"/>
    <property type="match status" value="1"/>
</dbReference>
<gene>
    <name evidence="2" type="ORF">N7492_003219</name>
</gene>
<organism evidence="2 3">
    <name type="scientific">Penicillium capsulatum</name>
    <dbReference type="NCBI Taxonomy" id="69766"/>
    <lineage>
        <taxon>Eukaryota</taxon>
        <taxon>Fungi</taxon>
        <taxon>Dikarya</taxon>
        <taxon>Ascomycota</taxon>
        <taxon>Pezizomycotina</taxon>
        <taxon>Eurotiomycetes</taxon>
        <taxon>Eurotiomycetidae</taxon>
        <taxon>Eurotiales</taxon>
        <taxon>Aspergillaceae</taxon>
        <taxon>Penicillium</taxon>
    </lineage>
</organism>
<keyword evidence="3" id="KW-1185">Reference proteome</keyword>
<dbReference type="InterPro" id="IPR015422">
    <property type="entry name" value="PyrdxlP-dep_Trfase_small"/>
</dbReference>
<proteinExistence type="predicted"/>
<dbReference type="Gene3D" id="3.40.640.10">
    <property type="entry name" value="Type I PLP-dependent aspartate aminotransferase-like (Major domain)"/>
    <property type="match status" value="1"/>
</dbReference>
<accession>A0A9W9LWR2</accession>
<dbReference type="EMBL" id="JAPQKO010000002">
    <property type="protein sequence ID" value="KAJ5180009.1"/>
    <property type="molecule type" value="Genomic_DNA"/>
</dbReference>
<keyword evidence="2" id="KW-0808">Transferase</keyword>